<protein>
    <recommendedName>
        <fullName evidence="8">TauD/TfdA-like domain-containing protein</fullName>
    </recommendedName>
</protein>
<evidence type="ECO:0000256" key="6">
    <source>
        <dbReference type="ARBA" id="ARBA00023004"/>
    </source>
</evidence>
<dbReference type="GO" id="GO:0005737">
    <property type="term" value="C:cytoplasm"/>
    <property type="evidence" value="ECO:0007669"/>
    <property type="project" value="TreeGrafter"/>
</dbReference>
<gene>
    <name evidence="9" type="ORF">OHK93_003741</name>
</gene>
<dbReference type="InterPro" id="IPR003819">
    <property type="entry name" value="TauD/TfdA-like"/>
</dbReference>
<keyword evidence="5" id="KW-0560">Oxidoreductase</keyword>
<evidence type="ECO:0000256" key="7">
    <source>
        <dbReference type="SAM" id="MobiDB-lite"/>
    </source>
</evidence>
<dbReference type="EMBL" id="JAPUFD010000019">
    <property type="protein sequence ID" value="MDI1492527.1"/>
    <property type="molecule type" value="Genomic_DNA"/>
</dbReference>
<evidence type="ECO:0000256" key="5">
    <source>
        <dbReference type="ARBA" id="ARBA00023002"/>
    </source>
</evidence>
<evidence type="ECO:0000256" key="3">
    <source>
        <dbReference type="ARBA" id="ARBA00022723"/>
    </source>
</evidence>
<proteinExistence type="inferred from homology"/>
<organism evidence="9 10">
    <name type="scientific">Ramalina farinacea</name>
    <dbReference type="NCBI Taxonomy" id="258253"/>
    <lineage>
        <taxon>Eukaryota</taxon>
        <taxon>Fungi</taxon>
        <taxon>Dikarya</taxon>
        <taxon>Ascomycota</taxon>
        <taxon>Pezizomycotina</taxon>
        <taxon>Lecanoromycetes</taxon>
        <taxon>OSLEUM clade</taxon>
        <taxon>Lecanoromycetidae</taxon>
        <taxon>Lecanorales</taxon>
        <taxon>Lecanorineae</taxon>
        <taxon>Ramalinaceae</taxon>
        <taxon>Ramalina</taxon>
    </lineage>
</organism>
<comment type="caution">
    <text evidence="9">The sequence shown here is derived from an EMBL/GenBank/DDBJ whole genome shotgun (WGS) entry which is preliminary data.</text>
</comment>
<dbReference type="Gene3D" id="3.60.130.10">
    <property type="entry name" value="Clavaminate synthase-like"/>
    <property type="match status" value="1"/>
</dbReference>
<name>A0AA43U1I8_9LECA</name>
<feature type="compositionally biased region" description="Low complexity" evidence="7">
    <location>
        <begin position="226"/>
        <end position="237"/>
    </location>
</feature>
<accession>A0AA43U1I8</accession>
<keyword evidence="4" id="KW-0223">Dioxygenase</keyword>
<dbReference type="InterPro" id="IPR051323">
    <property type="entry name" value="AtsK-like"/>
</dbReference>
<dbReference type="GO" id="GO:0016706">
    <property type="term" value="F:2-oxoglutarate-dependent dioxygenase activity"/>
    <property type="evidence" value="ECO:0007669"/>
    <property type="project" value="TreeGrafter"/>
</dbReference>
<dbReference type="SUPFAM" id="SSF51197">
    <property type="entry name" value="Clavaminate synthase-like"/>
    <property type="match status" value="1"/>
</dbReference>
<dbReference type="GO" id="GO:0046872">
    <property type="term" value="F:metal ion binding"/>
    <property type="evidence" value="ECO:0007669"/>
    <property type="project" value="UniProtKB-KW"/>
</dbReference>
<feature type="domain" description="TauD/TfdA-like" evidence="8">
    <location>
        <begin position="5"/>
        <end position="206"/>
    </location>
</feature>
<dbReference type="AlphaFoldDB" id="A0AA43U1I8"/>
<dbReference type="PANTHER" id="PTHR30468:SF1">
    <property type="entry name" value="ALPHA-KETOGLUTARATE-DEPENDENT SULFONATE DIOXYGENASE"/>
    <property type="match status" value="1"/>
</dbReference>
<evidence type="ECO:0000256" key="2">
    <source>
        <dbReference type="ARBA" id="ARBA00005896"/>
    </source>
</evidence>
<evidence type="ECO:0000256" key="1">
    <source>
        <dbReference type="ARBA" id="ARBA00001954"/>
    </source>
</evidence>
<keyword evidence="6" id="KW-0408">Iron</keyword>
<dbReference type="Proteomes" id="UP001161017">
    <property type="component" value="Unassembled WGS sequence"/>
</dbReference>
<reference evidence="9" key="1">
    <citation type="journal article" date="2023" name="Genome Biol. Evol.">
        <title>First Whole Genome Sequence and Flow Cytometry Genome Size Data for the Lichen-Forming Fungus Ramalina farinacea (Ascomycota).</title>
        <authorList>
            <person name="Llewellyn T."/>
            <person name="Mian S."/>
            <person name="Hill R."/>
            <person name="Leitch I.J."/>
            <person name="Gaya E."/>
        </authorList>
    </citation>
    <scope>NUCLEOTIDE SEQUENCE</scope>
    <source>
        <strain evidence="9">LIQ254RAFAR</strain>
    </source>
</reference>
<evidence type="ECO:0000256" key="4">
    <source>
        <dbReference type="ARBA" id="ARBA00022964"/>
    </source>
</evidence>
<sequence>MQWCSHYGPPLVHPIGPTPKEHPEIHIAHTSPTDSRLGTTWSAHTTSMNWHMDGSVEPYPPGLVVLWMLECPETGGDTIFCDLEMAYEKLSAPMQERLHGLKTEHSDIKLVVEHRAKGESKSPKEPTILNLLCDHGLKWVLLTLPFPLVSRRLRKARRHHRYTTHILGLNHEESDLILNFLKNHIALAQDCQVRVPWAEDTVVIFDRTKQAEQSTDMREIAHRTAQSPTQPSSTSST</sequence>
<keyword evidence="3" id="KW-0479">Metal-binding</keyword>
<dbReference type="InterPro" id="IPR042098">
    <property type="entry name" value="TauD-like_sf"/>
</dbReference>
<feature type="region of interest" description="Disordered" evidence="7">
    <location>
        <begin position="214"/>
        <end position="237"/>
    </location>
</feature>
<comment type="cofactor">
    <cofactor evidence="1">
        <name>Fe(2+)</name>
        <dbReference type="ChEBI" id="CHEBI:29033"/>
    </cofactor>
</comment>
<evidence type="ECO:0000259" key="8">
    <source>
        <dbReference type="Pfam" id="PF02668"/>
    </source>
</evidence>
<evidence type="ECO:0000313" key="9">
    <source>
        <dbReference type="EMBL" id="MDI1492527.1"/>
    </source>
</evidence>
<dbReference type="Pfam" id="PF02668">
    <property type="entry name" value="TauD"/>
    <property type="match status" value="1"/>
</dbReference>
<dbReference type="PANTHER" id="PTHR30468">
    <property type="entry name" value="ALPHA-KETOGLUTARATE-DEPENDENT SULFONATE DIOXYGENASE"/>
    <property type="match status" value="1"/>
</dbReference>
<comment type="similarity">
    <text evidence="2">Belongs to the TfdA dioxygenase family.</text>
</comment>
<keyword evidence="10" id="KW-1185">Reference proteome</keyword>
<evidence type="ECO:0000313" key="10">
    <source>
        <dbReference type="Proteomes" id="UP001161017"/>
    </source>
</evidence>